<dbReference type="EMBL" id="JABFAE010000011">
    <property type="protein sequence ID" value="MBA0840516.1"/>
    <property type="molecule type" value="Genomic_DNA"/>
</dbReference>
<dbReference type="InterPro" id="IPR036142">
    <property type="entry name" value="ENT_dom-like_sf"/>
</dbReference>
<accession>A0A7J9K2B5</accession>
<gene>
    <name evidence="4" type="ORF">Goarm_003095</name>
</gene>
<dbReference type="Proteomes" id="UP000593575">
    <property type="component" value="Unassembled WGS sequence"/>
</dbReference>
<feature type="domain" description="ENT" evidence="3">
    <location>
        <begin position="236"/>
        <end position="302"/>
    </location>
</feature>
<evidence type="ECO:0000256" key="1">
    <source>
        <dbReference type="ARBA" id="ARBA00004123"/>
    </source>
</evidence>
<dbReference type="GO" id="GO:0005634">
    <property type="term" value="C:nucleus"/>
    <property type="evidence" value="ECO:0007669"/>
    <property type="project" value="UniProtKB-SubCell"/>
</dbReference>
<dbReference type="SMART" id="SM00743">
    <property type="entry name" value="Agenet"/>
    <property type="match status" value="1"/>
</dbReference>
<dbReference type="AlphaFoldDB" id="A0A7J9K2B5"/>
<dbReference type="GO" id="GO:0050832">
    <property type="term" value="P:defense response to fungus"/>
    <property type="evidence" value="ECO:0007669"/>
    <property type="project" value="InterPro"/>
</dbReference>
<dbReference type="Pfam" id="PF05641">
    <property type="entry name" value="Agenet"/>
    <property type="match status" value="1"/>
</dbReference>
<evidence type="ECO:0000259" key="3">
    <source>
        <dbReference type="PROSITE" id="PS51138"/>
    </source>
</evidence>
<proteinExistence type="predicted"/>
<comment type="subcellular location">
    <subcellularLocation>
        <location evidence="1">Nucleus</location>
    </subcellularLocation>
</comment>
<evidence type="ECO:0000313" key="5">
    <source>
        <dbReference type="Proteomes" id="UP000593575"/>
    </source>
</evidence>
<comment type="caution">
    <text evidence="4">The sequence shown here is derived from an EMBL/GenBank/DDBJ whole genome shotgun (WGS) entry which is preliminary data.</text>
</comment>
<dbReference type="PROSITE" id="PS51138">
    <property type="entry name" value="ENT"/>
    <property type="match status" value="1"/>
</dbReference>
<dbReference type="PANTHER" id="PTHR33432:SF33">
    <property type="entry name" value="OS03G0796400 PROTEIN"/>
    <property type="match status" value="1"/>
</dbReference>
<keyword evidence="5" id="KW-1185">Reference proteome</keyword>
<dbReference type="Gene3D" id="1.10.1240.40">
    <property type="entry name" value="ENT domain"/>
    <property type="match status" value="1"/>
</dbReference>
<reference evidence="4 5" key="1">
    <citation type="journal article" date="2019" name="Genome Biol. Evol.">
        <title>Insights into the evolution of the New World diploid cottons (Gossypium, subgenus Houzingenia) based on genome sequencing.</title>
        <authorList>
            <person name="Grover C.E."/>
            <person name="Arick M.A. 2nd"/>
            <person name="Thrash A."/>
            <person name="Conover J.L."/>
            <person name="Sanders W.S."/>
            <person name="Peterson D.G."/>
            <person name="Frelichowski J.E."/>
            <person name="Scheffler J.A."/>
            <person name="Scheffler B.E."/>
            <person name="Wendel J.F."/>
        </authorList>
    </citation>
    <scope>NUCLEOTIDE SEQUENCE [LARGE SCALE GENOMIC DNA]</scope>
    <source>
        <strain evidence="4">6</strain>
        <tissue evidence="4">Leaf</tissue>
    </source>
</reference>
<dbReference type="SMART" id="SM01191">
    <property type="entry name" value="ENT"/>
    <property type="match status" value="1"/>
</dbReference>
<dbReference type="InterPro" id="IPR005491">
    <property type="entry name" value="ENT_dom"/>
</dbReference>
<dbReference type="InterPro" id="IPR014002">
    <property type="entry name" value="Agenet_dom_plant"/>
</dbReference>
<sequence>MDFTRGRTHSPQALSEKEVPTDAWHCAEIISGNGHTYGVKYGWFSITGEAANVERVFDELCWKLAVIVKVSEGNNFFVRILGSNSELEVHRSRLRVRQSWEDGKWFLVGKRKISLLGYLDVSGHKKRVIEKGIVGGKRIIVRLPSPTSKKVDAFVSRNNVLGERCRPSSFNRTDDIVSYASSVGSFSGLGNNGLNLSRSYVTKGYENLEDYCSDADSYCERRCRKEGSFGYSSGGSGTNFHRSELHVYQQALEALYMSGPLTWEEEAKVTNLRCTLNISNDEHLRELRKLRHNDNRLSFFCH</sequence>
<name>A0A7J9K2B5_9ROSI</name>
<dbReference type="InterPro" id="IPR033485">
    <property type="entry name" value="EMSY-LIKE_plant"/>
</dbReference>
<organism evidence="4 5">
    <name type="scientific">Gossypium armourianum</name>
    <dbReference type="NCBI Taxonomy" id="34283"/>
    <lineage>
        <taxon>Eukaryota</taxon>
        <taxon>Viridiplantae</taxon>
        <taxon>Streptophyta</taxon>
        <taxon>Embryophyta</taxon>
        <taxon>Tracheophyta</taxon>
        <taxon>Spermatophyta</taxon>
        <taxon>Magnoliopsida</taxon>
        <taxon>eudicotyledons</taxon>
        <taxon>Gunneridae</taxon>
        <taxon>Pentapetalae</taxon>
        <taxon>rosids</taxon>
        <taxon>malvids</taxon>
        <taxon>Malvales</taxon>
        <taxon>Malvaceae</taxon>
        <taxon>Malvoideae</taxon>
        <taxon>Gossypium</taxon>
    </lineage>
</organism>
<evidence type="ECO:0000313" key="4">
    <source>
        <dbReference type="EMBL" id="MBA0840516.1"/>
    </source>
</evidence>
<dbReference type="SUPFAM" id="SSF158639">
    <property type="entry name" value="ENT-like"/>
    <property type="match status" value="1"/>
</dbReference>
<dbReference type="Pfam" id="PF03735">
    <property type="entry name" value="ENT"/>
    <property type="match status" value="1"/>
</dbReference>
<dbReference type="PANTHER" id="PTHR33432">
    <property type="entry name" value="PROTEIN EMSY-LIKE 4"/>
    <property type="match status" value="1"/>
</dbReference>
<dbReference type="InterPro" id="IPR008395">
    <property type="entry name" value="Agenet-like_dom"/>
</dbReference>
<evidence type="ECO:0000256" key="2">
    <source>
        <dbReference type="ARBA" id="ARBA00023242"/>
    </source>
</evidence>
<keyword evidence="2" id="KW-0539">Nucleus</keyword>
<protein>
    <recommendedName>
        <fullName evidence="3">ENT domain-containing protein</fullName>
    </recommendedName>
</protein>